<evidence type="ECO:0000313" key="5">
    <source>
        <dbReference type="EMBL" id="BBD14115.1"/>
    </source>
</evidence>
<evidence type="ECO:0000256" key="2">
    <source>
        <dbReference type="ARBA" id="ARBA00022980"/>
    </source>
</evidence>
<dbReference type="HAMAP" id="MF_00736">
    <property type="entry name" value="Ribosomal_uL11"/>
    <property type="match status" value="1"/>
</dbReference>
<sequence length="137" mass="15160">MKKYSSIINLRLVSGDKSVTGKLGPSLGQFGLNLREVGNAYADKSISFKPGLELKVRVKVLPDRTFEMAVGAPAYSRLLEKIVLLNKKPILTITQVYELAKYRLYSSNGHFPTECLLKSEVKSLLGMISTSKVLLVK</sequence>
<feature type="domain" description="Large ribosomal subunit protein uL11 N-terminal" evidence="4">
    <location>
        <begin position="8"/>
        <end position="66"/>
    </location>
</feature>
<evidence type="ECO:0000256" key="1">
    <source>
        <dbReference type="ARBA" id="ARBA00010537"/>
    </source>
</evidence>
<dbReference type="Pfam" id="PF03946">
    <property type="entry name" value="Ribosomal_L11_N"/>
    <property type="match status" value="1"/>
</dbReference>
<dbReference type="SMART" id="SM00649">
    <property type="entry name" value="RL11"/>
    <property type="match status" value="1"/>
</dbReference>
<dbReference type="EMBL" id="LC369600">
    <property type="protein sequence ID" value="BBD14115.1"/>
    <property type="molecule type" value="Genomic_DNA"/>
</dbReference>
<dbReference type="InterPro" id="IPR036796">
    <property type="entry name" value="Ribosomal_uL11_N_sf"/>
</dbReference>
<gene>
    <name evidence="5" type="primary">rpl11</name>
</gene>
<accession>A0A348AYP7</accession>
<dbReference type="PANTHER" id="PTHR11661:SF1">
    <property type="entry name" value="LARGE RIBOSOMAL SUBUNIT PROTEIN UL11M"/>
    <property type="match status" value="1"/>
</dbReference>
<evidence type="ECO:0000259" key="4">
    <source>
        <dbReference type="Pfam" id="PF03946"/>
    </source>
</evidence>
<dbReference type="GO" id="GO:0070180">
    <property type="term" value="F:large ribosomal subunit rRNA binding"/>
    <property type="evidence" value="ECO:0007669"/>
    <property type="project" value="TreeGrafter"/>
</dbReference>
<dbReference type="InterPro" id="IPR020784">
    <property type="entry name" value="Ribosomal_uL11_N"/>
</dbReference>
<dbReference type="GO" id="GO:0003735">
    <property type="term" value="F:structural constituent of ribosome"/>
    <property type="evidence" value="ECO:0007669"/>
    <property type="project" value="InterPro"/>
</dbReference>
<evidence type="ECO:0000256" key="3">
    <source>
        <dbReference type="ARBA" id="ARBA00023274"/>
    </source>
</evidence>
<geneLocation type="mitochondrion" evidence="5"/>
<dbReference type="GO" id="GO:0005762">
    <property type="term" value="C:mitochondrial large ribosomal subunit"/>
    <property type="evidence" value="ECO:0007669"/>
    <property type="project" value="TreeGrafter"/>
</dbReference>
<dbReference type="SUPFAM" id="SSF54747">
    <property type="entry name" value="Ribosomal L11/L12e N-terminal domain"/>
    <property type="match status" value="1"/>
</dbReference>
<name>A0A348AYP7_9EUKA</name>
<organism evidence="5">
    <name type="scientific">Ophirina amphinema</name>
    <dbReference type="NCBI Taxonomy" id="2108040"/>
    <lineage>
        <taxon>Eukaryota</taxon>
        <taxon>Discoba</taxon>
        <taxon>Jakobida</taxon>
        <taxon>Ophirinina</taxon>
        <taxon>Ophirinidae</taxon>
        <taxon>Ophirina</taxon>
    </lineage>
</organism>
<dbReference type="Gene3D" id="3.30.1550.10">
    <property type="entry name" value="Ribosomal protein L11/L12, N-terminal domain"/>
    <property type="match status" value="1"/>
</dbReference>
<dbReference type="InterPro" id="IPR000911">
    <property type="entry name" value="Ribosomal_uL11"/>
</dbReference>
<proteinExistence type="inferred from homology"/>
<dbReference type="GO" id="GO:0006412">
    <property type="term" value="P:translation"/>
    <property type="evidence" value="ECO:0007669"/>
    <property type="project" value="InterPro"/>
</dbReference>
<reference evidence="5" key="1">
    <citation type="journal article" date="2018" name="Sci. Rep.">
        <title>Ophirina amphinema n. gen., n. sp., a New Deeply Branching Discobid with Phylogenetic Affinity to Jakobids.</title>
        <authorList>
            <person name="Yabuki A."/>
            <person name="Gyaltshen Y."/>
            <person name="Heiss A.A."/>
            <person name="Fujikura K."/>
            <person name="Kim E."/>
        </authorList>
    </citation>
    <scope>NUCLEOTIDE SEQUENCE</scope>
    <source>
        <strain evidence="5">JB</strain>
    </source>
</reference>
<protein>
    <submittedName>
        <fullName evidence="5">Ribosomal protein L11</fullName>
    </submittedName>
</protein>
<keyword evidence="3" id="KW-0687">Ribonucleoprotein</keyword>
<dbReference type="AlphaFoldDB" id="A0A348AYP7"/>
<comment type="similarity">
    <text evidence="1">Belongs to the universal ribosomal protein uL11 family.</text>
</comment>
<keyword evidence="2 5" id="KW-0689">Ribosomal protein</keyword>
<keyword evidence="5" id="KW-0496">Mitochondrion</keyword>
<dbReference type="PANTHER" id="PTHR11661">
    <property type="entry name" value="60S RIBOSOMAL PROTEIN L12"/>
    <property type="match status" value="1"/>
</dbReference>